<gene>
    <name evidence="1" type="ORF">Tci_062119</name>
</gene>
<comment type="caution">
    <text evidence="1">The sequence shown here is derived from an EMBL/GenBank/DDBJ whole genome shotgun (WGS) entry which is preliminary data.</text>
</comment>
<organism evidence="1">
    <name type="scientific">Tanacetum cinerariifolium</name>
    <name type="common">Dalmatian daisy</name>
    <name type="synonym">Chrysanthemum cinerariifolium</name>
    <dbReference type="NCBI Taxonomy" id="118510"/>
    <lineage>
        <taxon>Eukaryota</taxon>
        <taxon>Viridiplantae</taxon>
        <taxon>Streptophyta</taxon>
        <taxon>Embryophyta</taxon>
        <taxon>Tracheophyta</taxon>
        <taxon>Spermatophyta</taxon>
        <taxon>Magnoliopsida</taxon>
        <taxon>eudicotyledons</taxon>
        <taxon>Gunneridae</taxon>
        <taxon>Pentapetalae</taxon>
        <taxon>asterids</taxon>
        <taxon>campanulids</taxon>
        <taxon>Asterales</taxon>
        <taxon>Asteraceae</taxon>
        <taxon>Asteroideae</taxon>
        <taxon>Anthemideae</taxon>
        <taxon>Anthemidinae</taxon>
        <taxon>Tanacetum</taxon>
    </lineage>
</organism>
<proteinExistence type="predicted"/>
<name>A0A6L2NUY6_TANCI</name>
<protein>
    <submittedName>
        <fullName evidence="1">Uncharacterized protein</fullName>
    </submittedName>
</protein>
<feature type="non-terminal residue" evidence="1">
    <location>
        <position position="1"/>
    </location>
</feature>
<dbReference type="EMBL" id="BKCJ010010119">
    <property type="protein sequence ID" value="GEU90141.1"/>
    <property type="molecule type" value="Genomic_DNA"/>
</dbReference>
<sequence>NMLLGHMYHHPPGRQMEFLYCATEFWVFGAVSQSNFCHRIVSIIF</sequence>
<accession>A0A6L2NUY6</accession>
<evidence type="ECO:0000313" key="1">
    <source>
        <dbReference type="EMBL" id="GEU90141.1"/>
    </source>
</evidence>
<reference evidence="1" key="1">
    <citation type="journal article" date="2019" name="Sci. Rep.">
        <title>Draft genome of Tanacetum cinerariifolium, the natural source of mosquito coil.</title>
        <authorList>
            <person name="Yamashiro T."/>
            <person name="Shiraishi A."/>
            <person name="Satake H."/>
            <person name="Nakayama K."/>
        </authorList>
    </citation>
    <scope>NUCLEOTIDE SEQUENCE</scope>
</reference>
<dbReference type="AlphaFoldDB" id="A0A6L2NUY6"/>